<dbReference type="Gene3D" id="1.25.40.10">
    <property type="entry name" value="Tetratricopeptide repeat domain"/>
    <property type="match status" value="3"/>
</dbReference>
<dbReference type="InterPro" id="IPR011990">
    <property type="entry name" value="TPR-like_helical_dom_sf"/>
</dbReference>
<organism evidence="4 5">
    <name type="scientific">Methylococcus capsulatus (strain ATCC 33009 / NCIMB 11132 / Bath)</name>
    <dbReference type="NCBI Taxonomy" id="243233"/>
    <lineage>
        <taxon>Bacteria</taxon>
        <taxon>Pseudomonadati</taxon>
        <taxon>Pseudomonadota</taxon>
        <taxon>Gammaproteobacteria</taxon>
        <taxon>Methylococcales</taxon>
        <taxon>Methylococcaceae</taxon>
        <taxon>Methylococcus</taxon>
    </lineage>
</organism>
<dbReference type="Pfam" id="PF13429">
    <property type="entry name" value="TPR_15"/>
    <property type="match status" value="1"/>
</dbReference>
<evidence type="ECO:0000256" key="1">
    <source>
        <dbReference type="ARBA" id="ARBA00022737"/>
    </source>
</evidence>
<dbReference type="AlphaFoldDB" id="Q60A19"/>
<dbReference type="PROSITE" id="PS50005">
    <property type="entry name" value="TPR"/>
    <property type="match status" value="1"/>
</dbReference>
<accession>Q60A19</accession>
<evidence type="ECO:0000313" key="4">
    <source>
        <dbReference type="EMBL" id="AAU92704.1"/>
    </source>
</evidence>
<dbReference type="eggNOG" id="COG0457">
    <property type="taxonomic scope" value="Bacteria"/>
</dbReference>
<keyword evidence="1" id="KW-0677">Repeat</keyword>
<dbReference type="PROSITE" id="PS51257">
    <property type="entry name" value="PROKAR_LIPOPROTEIN"/>
    <property type="match status" value="1"/>
</dbReference>
<proteinExistence type="predicted"/>
<keyword evidence="2 3" id="KW-0802">TPR repeat</keyword>
<dbReference type="Pfam" id="PF14559">
    <property type="entry name" value="TPR_19"/>
    <property type="match status" value="1"/>
</dbReference>
<dbReference type="HOGENOM" id="CLU_007251_4_0_6"/>
<feature type="repeat" description="TPR" evidence="3">
    <location>
        <begin position="197"/>
        <end position="230"/>
    </location>
</feature>
<reference evidence="4 5" key="1">
    <citation type="journal article" date="2004" name="PLoS Biol.">
        <title>Genomic insights into methanotrophy: the complete genome sequence of Methylococcus capsulatus (Bath).</title>
        <authorList>
            <person name="Ward N.L."/>
            <person name="Larsen O."/>
            <person name="Sakwa J."/>
            <person name="Bruseth L."/>
            <person name="Khouri H.M."/>
            <person name="Durkin A.S."/>
            <person name="Dimitrov G."/>
            <person name="Jiang L."/>
            <person name="Scanlan D."/>
            <person name="Kang K.H."/>
            <person name="Lewis M.R."/>
            <person name="Nelson K.E."/>
            <person name="Methe B.A."/>
            <person name="Wu M."/>
            <person name="Heidelberg J.F."/>
            <person name="Paulsen I.T."/>
            <person name="Fouts D.E."/>
            <person name="Ravel J."/>
            <person name="Tettelin H."/>
            <person name="Ren Q."/>
            <person name="Read T.D."/>
            <person name="DeBoy R.T."/>
            <person name="Seshadri R."/>
            <person name="Salzberg S.L."/>
            <person name="Jensen H.B."/>
            <person name="Birkeland N.K."/>
            <person name="Nelson W.C."/>
            <person name="Dodson R.J."/>
            <person name="Grindhaug S.H."/>
            <person name="Holt I.E."/>
            <person name="Eidhammer I."/>
            <person name="Jonasen I."/>
            <person name="Vanaken S."/>
            <person name="Utterback T.R."/>
            <person name="Feldblyum T.V."/>
            <person name="Fraser C.M."/>
            <person name="Lillehaug J.R."/>
            <person name="Eisen J.A."/>
        </authorList>
    </citation>
    <scope>NUCLEOTIDE SEQUENCE [LARGE SCALE GENOMIC DNA]</scope>
    <source>
        <strain evidence="5">ATCC 33009 / NCIMB 11132 / Bath</strain>
    </source>
</reference>
<dbReference type="InterPro" id="IPR051012">
    <property type="entry name" value="CellSynth/LPSAsmb/PSIAsmb"/>
</dbReference>
<dbReference type="Pfam" id="PF13432">
    <property type="entry name" value="TPR_16"/>
    <property type="match status" value="1"/>
</dbReference>
<sequence>MPKIRIRKFWPSGAGTVPGVLLIALALGCVGHRAKFADETFSSDEAEIRSAVEPLPPKAQLVYLVLAGELAGQRGRYEVALEHYLQAARLSRDGRLAERAMQIALFIKKYPEAVESVALWLKAEPRHAGARRMATLLYLKEGRRDEAVTQMKVLLTLPDADLENTLIELVKVLGNEVPRQDATEFMDALLRAFPAMADLHFAAALLAANQGEFQQALSETEEALKLHPDWGRARVLQAQVMAQMGDSATAGDLIQRALKRDPDNARLRLIYSQFLIKSGDIEGARRELERIVAKEPGNQDARFGLGLALIDLGRLDAARREFAALAASEKWRVQAYFYLGLIDARKGRLNEALDWFDRVTTGPTEFDARVNGITVLISLGRLTEARTRLADIRRRFPNESVRLYLLEAELLSKNRDYEDAFNLLTDALGENPGQSDLLYARALVAENLGRFDVLEADLRQVLEKSPDDPNALNALGYTLVERGERLDEAKGYLDRAIRLKPDDPAILDSYGWLLYRLRKYAEAIEYLRRAYDKVQDPEIASHLGEVLMESGRRQEARKILREAWKKAPEHEDMQRIRARYPELLAP</sequence>
<dbReference type="InterPro" id="IPR019734">
    <property type="entry name" value="TPR_rpt"/>
</dbReference>
<dbReference type="STRING" id="243233.MCA1053"/>
<dbReference type="Proteomes" id="UP000006821">
    <property type="component" value="Chromosome"/>
</dbReference>
<dbReference type="EMBL" id="AE017282">
    <property type="protein sequence ID" value="AAU92704.1"/>
    <property type="molecule type" value="Genomic_DNA"/>
</dbReference>
<evidence type="ECO:0000256" key="2">
    <source>
        <dbReference type="ARBA" id="ARBA00022803"/>
    </source>
</evidence>
<gene>
    <name evidence="4" type="ordered locus">MCA1053</name>
</gene>
<protein>
    <submittedName>
        <fullName evidence="4">TPR domain protein</fullName>
    </submittedName>
</protein>
<dbReference type="SMART" id="SM00028">
    <property type="entry name" value="TPR"/>
    <property type="match status" value="8"/>
</dbReference>
<evidence type="ECO:0000313" key="5">
    <source>
        <dbReference type="Proteomes" id="UP000006821"/>
    </source>
</evidence>
<dbReference type="PANTHER" id="PTHR45586:SF1">
    <property type="entry name" value="LIPOPOLYSACCHARIDE ASSEMBLY PROTEIN B"/>
    <property type="match status" value="1"/>
</dbReference>
<evidence type="ECO:0000256" key="3">
    <source>
        <dbReference type="PROSITE-ProRule" id="PRU00339"/>
    </source>
</evidence>
<dbReference type="PANTHER" id="PTHR45586">
    <property type="entry name" value="TPR REPEAT-CONTAINING PROTEIN PA4667"/>
    <property type="match status" value="1"/>
</dbReference>
<name>Q60A19_METCA</name>
<dbReference type="KEGG" id="mca:MCA1053"/>
<dbReference type="SUPFAM" id="SSF48452">
    <property type="entry name" value="TPR-like"/>
    <property type="match status" value="2"/>
</dbReference>